<sequence length="267" mass="28313">MLRQPGCPDTPMLASTVAVPRNGSSPFHPANSDPWGDLAAFDREPAGRDYTSMARRLNARGCVFAVDAALDGGRATALPWKPVHEAPGWWESMLGRYSRGVEVSPCANWDQVIAAVRETGPDTRGGRLGAPGDQWAEATGHLRHAHNNNGRAVALDGQTGGLARLGLHSVRQLMLVRLRRPGRTTASSPSTCSPPLTAACPSPGEGRGSGKRSGHPPGSPGGCPVSHPVNRTDSLRYVRVSGVRPAWWAGLSESVGTQCLYEWHGVP</sequence>
<name>A0ABN3LWW5_9ACTN</name>
<dbReference type="Pfam" id="PF15644">
    <property type="entry name" value="Gln_amidase"/>
    <property type="match status" value="1"/>
</dbReference>
<comment type="caution">
    <text evidence="3">The sequence shown here is derived from an EMBL/GenBank/DDBJ whole genome shotgun (WGS) entry which is preliminary data.</text>
</comment>
<feature type="domain" description="Tox-PL" evidence="2">
    <location>
        <begin position="58"/>
        <end position="160"/>
    </location>
</feature>
<feature type="region of interest" description="Disordered" evidence="1">
    <location>
        <begin position="181"/>
        <end position="230"/>
    </location>
</feature>
<evidence type="ECO:0000313" key="4">
    <source>
        <dbReference type="Proteomes" id="UP001501358"/>
    </source>
</evidence>
<dbReference type="Proteomes" id="UP001501358">
    <property type="component" value="Unassembled WGS sequence"/>
</dbReference>
<dbReference type="InterPro" id="IPR028908">
    <property type="entry name" value="Tox-PL_dom"/>
</dbReference>
<accession>A0ABN3LWW5</accession>
<evidence type="ECO:0000313" key="3">
    <source>
        <dbReference type="EMBL" id="GAA2491117.1"/>
    </source>
</evidence>
<evidence type="ECO:0000256" key="1">
    <source>
        <dbReference type="SAM" id="MobiDB-lite"/>
    </source>
</evidence>
<keyword evidence="4" id="KW-1185">Reference proteome</keyword>
<reference evidence="3 4" key="1">
    <citation type="journal article" date="2019" name="Int. J. Syst. Evol. Microbiol.">
        <title>The Global Catalogue of Microorganisms (GCM) 10K type strain sequencing project: providing services to taxonomists for standard genome sequencing and annotation.</title>
        <authorList>
            <consortium name="The Broad Institute Genomics Platform"/>
            <consortium name="The Broad Institute Genome Sequencing Center for Infectious Disease"/>
            <person name="Wu L."/>
            <person name="Ma J."/>
        </authorList>
    </citation>
    <scope>NUCLEOTIDE SEQUENCE [LARGE SCALE GENOMIC DNA]</scope>
    <source>
        <strain evidence="3 4">JCM 6307</strain>
    </source>
</reference>
<dbReference type="EMBL" id="BAAATA010000015">
    <property type="protein sequence ID" value="GAA2491117.1"/>
    <property type="molecule type" value="Genomic_DNA"/>
</dbReference>
<protein>
    <recommendedName>
        <fullName evidence="2">Tox-PL domain-containing protein</fullName>
    </recommendedName>
</protein>
<proteinExistence type="predicted"/>
<evidence type="ECO:0000259" key="2">
    <source>
        <dbReference type="Pfam" id="PF15644"/>
    </source>
</evidence>
<feature type="compositionally biased region" description="Low complexity" evidence="1">
    <location>
        <begin position="184"/>
        <end position="199"/>
    </location>
</feature>
<organism evidence="3 4">
    <name type="scientific">Streptomyces thermolineatus</name>
    <dbReference type="NCBI Taxonomy" id="44033"/>
    <lineage>
        <taxon>Bacteria</taxon>
        <taxon>Bacillati</taxon>
        <taxon>Actinomycetota</taxon>
        <taxon>Actinomycetes</taxon>
        <taxon>Kitasatosporales</taxon>
        <taxon>Streptomycetaceae</taxon>
        <taxon>Streptomyces</taxon>
    </lineage>
</organism>
<gene>
    <name evidence="3" type="ORF">GCM10010406_29010</name>
</gene>